<dbReference type="AlphaFoldDB" id="A0AAW2TMH1"/>
<evidence type="ECO:0000313" key="2">
    <source>
        <dbReference type="EMBL" id="KAL0406055.1"/>
    </source>
</evidence>
<reference evidence="2" key="2">
    <citation type="journal article" date="2024" name="Plant">
        <title>Genomic evolution and insights into agronomic trait innovations of Sesamum species.</title>
        <authorList>
            <person name="Miao H."/>
            <person name="Wang L."/>
            <person name="Qu L."/>
            <person name="Liu H."/>
            <person name="Sun Y."/>
            <person name="Le M."/>
            <person name="Wang Q."/>
            <person name="Wei S."/>
            <person name="Zheng Y."/>
            <person name="Lin W."/>
            <person name="Duan Y."/>
            <person name="Cao H."/>
            <person name="Xiong S."/>
            <person name="Wang X."/>
            <person name="Wei L."/>
            <person name="Li C."/>
            <person name="Ma Q."/>
            <person name="Ju M."/>
            <person name="Zhao R."/>
            <person name="Li G."/>
            <person name="Mu C."/>
            <person name="Tian Q."/>
            <person name="Mei H."/>
            <person name="Zhang T."/>
            <person name="Gao T."/>
            <person name="Zhang H."/>
        </authorList>
    </citation>
    <scope>NUCLEOTIDE SEQUENCE</scope>
    <source>
        <strain evidence="2">KEN1</strain>
    </source>
</reference>
<reference evidence="2" key="1">
    <citation type="submission" date="2020-06" db="EMBL/GenBank/DDBJ databases">
        <authorList>
            <person name="Li T."/>
            <person name="Hu X."/>
            <person name="Zhang T."/>
            <person name="Song X."/>
            <person name="Zhang H."/>
            <person name="Dai N."/>
            <person name="Sheng W."/>
            <person name="Hou X."/>
            <person name="Wei L."/>
        </authorList>
    </citation>
    <scope>NUCLEOTIDE SEQUENCE</scope>
    <source>
        <strain evidence="2">KEN1</strain>
        <tissue evidence="2">Leaf</tissue>
    </source>
</reference>
<dbReference type="EMBL" id="JACGWN010000014">
    <property type="protein sequence ID" value="KAL0406055.1"/>
    <property type="molecule type" value="Genomic_DNA"/>
</dbReference>
<proteinExistence type="predicted"/>
<comment type="caution">
    <text evidence="2">The sequence shown here is derived from an EMBL/GenBank/DDBJ whole genome shotgun (WGS) entry which is preliminary data.</text>
</comment>
<feature type="compositionally biased region" description="Basic residues" evidence="1">
    <location>
        <begin position="16"/>
        <end position="29"/>
    </location>
</feature>
<organism evidence="2">
    <name type="scientific">Sesamum latifolium</name>
    <dbReference type="NCBI Taxonomy" id="2727402"/>
    <lineage>
        <taxon>Eukaryota</taxon>
        <taxon>Viridiplantae</taxon>
        <taxon>Streptophyta</taxon>
        <taxon>Embryophyta</taxon>
        <taxon>Tracheophyta</taxon>
        <taxon>Spermatophyta</taxon>
        <taxon>Magnoliopsida</taxon>
        <taxon>eudicotyledons</taxon>
        <taxon>Gunneridae</taxon>
        <taxon>Pentapetalae</taxon>
        <taxon>asterids</taxon>
        <taxon>lamiids</taxon>
        <taxon>Lamiales</taxon>
        <taxon>Pedaliaceae</taxon>
        <taxon>Sesamum</taxon>
    </lineage>
</organism>
<protein>
    <submittedName>
        <fullName evidence="2">Uncharacterized protein</fullName>
    </submittedName>
</protein>
<gene>
    <name evidence="2" type="ORF">Slati_3919400</name>
</gene>
<evidence type="ECO:0000256" key="1">
    <source>
        <dbReference type="SAM" id="MobiDB-lite"/>
    </source>
</evidence>
<feature type="region of interest" description="Disordered" evidence="1">
    <location>
        <begin position="1"/>
        <end position="42"/>
    </location>
</feature>
<name>A0AAW2TMH1_9LAMI</name>
<accession>A0AAW2TMH1</accession>
<sequence length="73" mass="8288">MAERGDRNAGFFHAKASQRHQSKYIRRLRKTDGTRTDSAEGSSSALWNISKRCSHLAIPSRMIFRAIRSISPL</sequence>